<keyword evidence="1" id="KW-0343">GTPase activation</keyword>
<dbReference type="PANTHER" id="PTHR14963:SF1">
    <property type="entry name" value="RHO GTPASE-ACTIVATING PROTEIN CONUNDRUM"/>
    <property type="match status" value="1"/>
</dbReference>
<evidence type="ECO:0000259" key="2">
    <source>
        <dbReference type="PROSITE" id="PS50238"/>
    </source>
</evidence>
<dbReference type="SMART" id="SM00324">
    <property type="entry name" value="RhoGAP"/>
    <property type="match status" value="1"/>
</dbReference>
<evidence type="ECO:0000313" key="3">
    <source>
        <dbReference type="EMBL" id="CAL1543908.1"/>
    </source>
</evidence>
<keyword evidence="4" id="KW-1185">Reference proteome</keyword>
<dbReference type="GO" id="GO:0051056">
    <property type="term" value="P:regulation of small GTPase mediated signal transduction"/>
    <property type="evidence" value="ECO:0007669"/>
    <property type="project" value="TreeGrafter"/>
</dbReference>
<dbReference type="GO" id="GO:0030833">
    <property type="term" value="P:regulation of actin filament polymerization"/>
    <property type="evidence" value="ECO:0007669"/>
    <property type="project" value="TreeGrafter"/>
</dbReference>
<evidence type="ECO:0000256" key="1">
    <source>
        <dbReference type="ARBA" id="ARBA00022468"/>
    </source>
</evidence>
<dbReference type="InterPro" id="IPR057323">
    <property type="entry name" value="RHG40/28/18_ubiquitin"/>
</dbReference>
<dbReference type="PROSITE" id="PS50238">
    <property type="entry name" value="RHOGAP"/>
    <property type="match status" value="1"/>
</dbReference>
<dbReference type="EMBL" id="CAXITT010000584">
    <property type="protein sequence ID" value="CAL1543908.1"/>
    <property type="molecule type" value="Genomic_DNA"/>
</dbReference>
<dbReference type="Gene3D" id="1.10.555.10">
    <property type="entry name" value="Rho GTPase activation protein"/>
    <property type="match status" value="1"/>
</dbReference>
<reference evidence="3 4" key="1">
    <citation type="submission" date="2024-04" db="EMBL/GenBank/DDBJ databases">
        <authorList>
            <consortium name="Genoscope - CEA"/>
            <person name="William W."/>
        </authorList>
    </citation>
    <scope>NUCLEOTIDE SEQUENCE [LARGE SCALE GENOMIC DNA]</scope>
</reference>
<dbReference type="GO" id="GO:0007165">
    <property type="term" value="P:signal transduction"/>
    <property type="evidence" value="ECO:0007669"/>
    <property type="project" value="InterPro"/>
</dbReference>
<dbReference type="PANTHER" id="PTHR14963">
    <property type="entry name" value="RHO GTPASE ACTIVATING PROTEIN 18,19-RELATED"/>
    <property type="match status" value="1"/>
</dbReference>
<dbReference type="InterPro" id="IPR008936">
    <property type="entry name" value="Rho_GTPase_activation_prot"/>
</dbReference>
<dbReference type="Pfam" id="PF25442">
    <property type="entry name" value="Ubiquitin_RHG40_C"/>
    <property type="match status" value="1"/>
</dbReference>
<accession>A0AAV2IG95</accession>
<dbReference type="GO" id="GO:0005096">
    <property type="term" value="F:GTPase activator activity"/>
    <property type="evidence" value="ECO:0007669"/>
    <property type="project" value="UniProtKB-KW"/>
</dbReference>
<dbReference type="GO" id="GO:0005737">
    <property type="term" value="C:cytoplasm"/>
    <property type="evidence" value="ECO:0007669"/>
    <property type="project" value="TreeGrafter"/>
</dbReference>
<protein>
    <recommendedName>
        <fullName evidence="2">Rho-GAP domain-containing protein</fullName>
    </recommendedName>
</protein>
<gene>
    <name evidence="3" type="ORF">GSLYS_00017421001</name>
</gene>
<dbReference type="Pfam" id="PF00620">
    <property type="entry name" value="RhoGAP"/>
    <property type="match status" value="1"/>
</dbReference>
<evidence type="ECO:0000313" key="4">
    <source>
        <dbReference type="Proteomes" id="UP001497497"/>
    </source>
</evidence>
<name>A0AAV2IG95_LYMST</name>
<proteinExistence type="predicted"/>
<dbReference type="AlphaFoldDB" id="A0AAV2IG95"/>
<comment type="caution">
    <text evidence="3">The sequence shown here is derived from an EMBL/GenBank/DDBJ whole genome shotgun (WGS) entry which is preliminary data.</text>
</comment>
<feature type="domain" description="Rho-GAP" evidence="2">
    <location>
        <begin position="193"/>
        <end position="394"/>
    </location>
</feature>
<dbReference type="Proteomes" id="UP001497497">
    <property type="component" value="Unassembled WGS sequence"/>
</dbReference>
<sequence>MAIMHLLPRLGTAPLAYNYLVTPTARLSWQSVSCSLHKFHSYSKHHVLHVEEVKSLRHFETTHVCRSRCHQLINSSWGQKERRALTTQADRQVSSTYKWKLRHPQMGLLAQQLVPVRHYAHTIIYPIPENLDPWEFPAEELGTTFTSYLSDEDVEIVRTNTESELEMFNTVFKSNPKENLKKNPIRDDKVFGAPLEDLTEKDIEFKKNSPLLKIPSLLSLMLKFIHKEGLNSEDLFNSKIPSSTKVKKLKEDIEANFYKNQNYEIPSSEYNANVVAVVLKDFLAELPTPLISTPEHDFFLDLFENDIMLKHRLEGINLYILTMSPEHRESLQMLLALLRALTKNKRLTVQECADMFAPILFAVHPDYSEQEKTKKKKEFVDITRILVHYNDFLFTVPADTLKLVRNLHYFGPKPDPNWIPNLNITLKSPESESVAKTMDISPTTTAEEVVAFATEDKVPMESYMKKLEREVLGKRSETSNFLYEVGGNIDERVLDPKTKILSVYRMNMVAEFSIKTWQGYDNEMSVKSEGEINVSKPRKKP</sequence>
<dbReference type="InterPro" id="IPR000198">
    <property type="entry name" value="RhoGAP_dom"/>
</dbReference>
<organism evidence="3 4">
    <name type="scientific">Lymnaea stagnalis</name>
    <name type="common">Great pond snail</name>
    <name type="synonym">Helix stagnalis</name>
    <dbReference type="NCBI Taxonomy" id="6523"/>
    <lineage>
        <taxon>Eukaryota</taxon>
        <taxon>Metazoa</taxon>
        <taxon>Spiralia</taxon>
        <taxon>Lophotrochozoa</taxon>
        <taxon>Mollusca</taxon>
        <taxon>Gastropoda</taxon>
        <taxon>Heterobranchia</taxon>
        <taxon>Euthyneura</taxon>
        <taxon>Panpulmonata</taxon>
        <taxon>Hygrophila</taxon>
        <taxon>Lymnaeoidea</taxon>
        <taxon>Lymnaeidae</taxon>
        <taxon>Lymnaea</taxon>
    </lineage>
</organism>
<dbReference type="SUPFAM" id="SSF48350">
    <property type="entry name" value="GTPase activation domain, GAP"/>
    <property type="match status" value="1"/>
</dbReference>